<reference evidence="1 2" key="1">
    <citation type="submission" date="2016-11" db="EMBL/GenBank/DDBJ databases">
        <authorList>
            <consortium name="Pathogen Informatics"/>
        </authorList>
    </citation>
    <scope>NUCLEOTIDE SEQUENCE [LARGE SCALE GENOMIC DNA]</scope>
    <source>
        <strain evidence="1 2">968</strain>
    </source>
</reference>
<evidence type="ECO:0000313" key="2">
    <source>
        <dbReference type="Proteomes" id="UP000185183"/>
    </source>
</evidence>
<dbReference type="Pfam" id="PF16945">
    <property type="entry name" value="Phage_r1t_holin"/>
    <property type="match status" value="1"/>
</dbReference>
<dbReference type="InterPro" id="IPR020109">
    <property type="entry name" value="Holin_r1t"/>
</dbReference>
<comment type="caution">
    <text evidence="1">The sequence shown here is derived from an EMBL/GenBank/DDBJ whole genome shotgun (WGS) entry which is preliminary data.</text>
</comment>
<dbReference type="EMBL" id="FSFA01000003">
    <property type="protein sequence ID" value="SHX43602.1"/>
    <property type="molecule type" value="Genomic_DNA"/>
</dbReference>
<evidence type="ECO:0000313" key="1">
    <source>
        <dbReference type="EMBL" id="SHX43602.1"/>
    </source>
</evidence>
<gene>
    <name evidence="1" type="ORF">SAMEA2275694_02660</name>
</gene>
<sequence length="145" mass="14568">MTITISPDLKDAAVDAGERAVKTFAGGFIVGAGLIDAALNTVVGNVTVAASQINWAHGLDVGAGTTVVSLLFSLASIKLGNPGTASLTKAVIGMFKARQPAAQSASVDYQFGTDTSGVTAAAEAVQAQNLRLRAQSQITPPGGIQ</sequence>
<dbReference type="Proteomes" id="UP000185183">
    <property type="component" value="Unassembled WGS sequence"/>
</dbReference>
<name>A0A9Q7WJ16_9MYCO</name>
<accession>A0A9Q7WJ16</accession>
<organism evidence="1 2">
    <name type="scientific">Mycobacteroides abscessus subsp. bolletii</name>
    <dbReference type="NCBI Taxonomy" id="319705"/>
    <lineage>
        <taxon>Bacteria</taxon>
        <taxon>Bacillati</taxon>
        <taxon>Actinomycetota</taxon>
        <taxon>Actinomycetes</taxon>
        <taxon>Mycobacteriales</taxon>
        <taxon>Mycobacteriaceae</taxon>
        <taxon>Mycobacteroides</taxon>
        <taxon>Mycobacteroides abscessus</taxon>
    </lineage>
</organism>
<dbReference type="AlphaFoldDB" id="A0A9Q7WJ16"/>
<protein>
    <recommendedName>
        <fullName evidence="3">Holin</fullName>
    </recommendedName>
</protein>
<evidence type="ECO:0008006" key="3">
    <source>
        <dbReference type="Google" id="ProtNLM"/>
    </source>
</evidence>
<dbReference type="RefSeq" id="WP_074357477.1">
    <property type="nucleotide sequence ID" value="NZ_FSCP01000001.1"/>
</dbReference>
<proteinExistence type="predicted"/>